<organism evidence="2 3">
    <name type="scientific">Peterkaempfera bronchialis</name>
    <dbReference type="NCBI Taxonomy" id="2126346"/>
    <lineage>
        <taxon>Bacteria</taxon>
        <taxon>Bacillati</taxon>
        <taxon>Actinomycetota</taxon>
        <taxon>Actinomycetes</taxon>
        <taxon>Kitasatosporales</taxon>
        <taxon>Streptomycetaceae</taxon>
        <taxon>Peterkaempfera</taxon>
    </lineage>
</organism>
<dbReference type="InterPro" id="IPR025334">
    <property type="entry name" value="DUF4240"/>
</dbReference>
<proteinExistence type="predicted"/>
<evidence type="ECO:0000313" key="2">
    <source>
        <dbReference type="EMBL" id="AXI77170.1"/>
    </source>
</evidence>
<gene>
    <name evidence="2" type="ORF">C7M71_006675</name>
</gene>
<dbReference type="RefSeq" id="WP_111494501.1">
    <property type="nucleotide sequence ID" value="NZ_CP031264.1"/>
</dbReference>
<dbReference type="EMBL" id="CP031264">
    <property type="protein sequence ID" value="AXI77170.1"/>
    <property type="molecule type" value="Genomic_DNA"/>
</dbReference>
<reference evidence="3" key="1">
    <citation type="submission" date="2018-07" db="EMBL/GenBank/DDBJ databases">
        <title>Streptacidiphilus bronchialis DSM 106435 chromosome.</title>
        <authorList>
            <person name="Batra D."/>
            <person name="Gulvik C.A."/>
        </authorList>
    </citation>
    <scope>NUCLEOTIDE SEQUENCE [LARGE SCALE GENOMIC DNA]</scope>
    <source>
        <strain evidence="3">DSM 106435</strain>
    </source>
</reference>
<protein>
    <submittedName>
        <fullName evidence="2">DUF4240 domain-containing protein</fullName>
    </submittedName>
</protein>
<dbReference type="OrthoDB" id="6200718at2"/>
<dbReference type="KEGG" id="stri:C7M71_006675"/>
<accession>A0A345STW5</accession>
<dbReference type="Proteomes" id="UP000249340">
    <property type="component" value="Chromosome"/>
</dbReference>
<keyword evidence="3" id="KW-1185">Reference proteome</keyword>
<dbReference type="Pfam" id="PF14024">
    <property type="entry name" value="DUF4240"/>
    <property type="match status" value="1"/>
</dbReference>
<feature type="domain" description="DUF4240" evidence="1">
    <location>
        <begin position="1"/>
        <end position="128"/>
    </location>
</feature>
<dbReference type="AlphaFoldDB" id="A0A345STW5"/>
<sequence length="171" mass="19562">MYETEFWQLIDETREAADGDPDEHADLLVDRLAGLTPDDVVDFARLFEVRFRRAYRWDLWGAAYLLLGGASDDSFDFFRCWLIGRGREVFEGALHDPDNLAELVPDFDEEEDGDAEDLGYAADEAYEQLTGQSLPDLDVPEPDEPEGRALDFEDNAVMADRFPRLWDRYGG</sequence>
<evidence type="ECO:0000259" key="1">
    <source>
        <dbReference type="Pfam" id="PF14024"/>
    </source>
</evidence>
<evidence type="ECO:0000313" key="3">
    <source>
        <dbReference type="Proteomes" id="UP000249340"/>
    </source>
</evidence>
<name>A0A345STW5_9ACTN</name>